<organism evidence="1 2">
    <name type="scientific">Planotetraspora kaengkrachanensis</name>
    <dbReference type="NCBI Taxonomy" id="575193"/>
    <lineage>
        <taxon>Bacteria</taxon>
        <taxon>Bacillati</taxon>
        <taxon>Actinomycetota</taxon>
        <taxon>Actinomycetes</taxon>
        <taxon>Streptosporangiales</taxon>
        <taxon>Streptosporangiaceae</taxon>
        <taxon>Planotetraspora</taxon>
    </lineage>
</organism>
<protein>
    <submittedName>
        <fullName evidence="1">Uncharacterized protein</fullName>
    </submittedName>
</protein>
<gene>
    <name evidence="1" type="ORF">Pka01_07130</name>
</gene>
<sequence>MLTLYRTALARRRAELTGLTEEIAWLSRGLTTVPEPWWCDDEAGGGGHRPSRPGKTG</sequence>
<keyword evidence="2" id="KW-1185">Reference proteome</keyword>
<accession>A0A8J3M225</accession>
<evidence type="ECO:0000313" key="2">
    <source>
        <dbReference type="Proteomes" id="UP000630097"/>
    </source>
</evidence>
<evidence type="ECO:0000313" key="1">
    <source>
        <dbReference type="EMBL" id="GIG77586.1"/>
    </source>
</evidence>
<dbReference type="AlphaFoldDB" id="A0A8J3M225"/>
<reference evidence="1 2" key="1">
    <citation type="submission" date="2021-01" db="EMBL/GenBank/DDBJ databases">
        <title>Whole genome shotgun sequence of Planotetraspora kaengkrachanensis NBRC 104272.</title>
        <authorList>
            <person name="Komaki H."/>
            <person name="Tamura T."/>
        </authorList>
    </citation>
    <scope>NUCLEOTIDE SEQUENCE [LARGE SCALE GENOMIC DNA]</scope>
    <source>
        <strain evidence="1 2">NBRC 104272</strain>
    </source>
</reference>
<proteinExistence type="predicted"/>
<dbReference type="EMBL" id="BONV01000002">
    <property type="protein sequence ID" value="GIG77586.1"/>
    <property type="molecule type" value="Genomic_DNA"/>
</dbReference>
<comment type="caution">
    <text evidence="1">The sequence shown here is derived from an EMBL/GenBank/DDBJ whole genome shotgun (WGS) entry which is preliminary data.</text>
</comment>
<name>A0A8J3M225_9ACTN</name>
<dbReference type="RefSeq" id="WP_203881103.1">
    <property type="nucleotide sequence ID" value="NZ_BAABHH010000002.1"/>
</dbReference>
<dbReference type="Proteomes" id="UP000630097">
    <property type="component" value="Unassembled WGS sequence"/>
</dbReference>